<evidence type="ECO:0000256" key="9">
    <source>
        <dbReference type="ARBA" id="ARBA00048048"/>
    </source>
</evidence>
<feature type="compositionally biased region" description="Basic and acidic residues" evidence="11">
    <location>
        <begin position="451"/>
        <end position="461"/>
    </location>
</feature>
<keyword evidence="6" id="KW-0564">Palmitate</keyword>
<evidence type="ECO:0000256" key="5">
    <source>
        <dbReference type="ARBA" id="ARBA00023136"/>
    </source>
</evidence>
<gene>
    <name evidence="13" type="ORF">PV05_00273</name>
</gene>
<comment type="similarity">
    <text evidence="10">Belongs to the DHHC palmitoyltransferase family.</text>
</comment>
<evidence type="ECO:0000313" key="14">
    <source>
        <dbReference type="Proteomes" id="UP000054342"/>
    </source>
</evidence>
<dbReference type="InterPro" id="IPR001594">
    <property type="entry name" value="Palmitoyltrfase_DHHC"/>
</dbReference>
<dbReference type="AlphaFoldDB" id="A0A0D2C577"/>
<dbReference type="GO" id="GO:0016020">
    <property type="term" value="C:membrane"/>
    <property type="evidence" value="ECO:0007669"/>
    <property type="project" value="UniProtKB-SubCell"/>
</dbReference>
<keyword evidence="4 10" id="KW-1133">Transmembrane helix</keyword>
<dbReference type="PROSITE" id="PS50216">
    <property type="entry name" value="DHHC"/>
    <property type="match status" value="1"/>
</dbReference>
<dbReference type="Pfam" id="PF01529">
    <property type="entry name" value="DHHC"/>
    <property type="match status" value="1"/>
</dbReference>
<evidence type="ECO:0000256" key="10">
    <source>
        <dbReference type="RuleBase" id="RU079119"/>
    </source>
</evidence>
<evidence type="ECO:0000313" key="13">
    <source>
        <dbReference type="EMBL" id="KIW60021.1"/>
    </source>
</evidence>
<protein>
    <recommendedName>
        <fullName evidence="10">Palmitoyltransferase</fullName>
        <ecNumber evidence="10">2.3.1.225</ecNumber>
    </recommendedName>
</protein>
<dbReference type="GeneID" id="25322181"/>
<organism evidence="13 14">
    <name type="scientific">Exophiala xenobiotica</name>
    <dbReference type="NCBI Taxonomy" id="348802"/>
    <lineage>
        <taxon>Eukaryota</taxon>
        <taxon>Fungi</taxon>
        <taxon>Dikarya</taxon>
        <taxon>Ascomycota</taxon>
        <taxon>Pezizomycotina</taxon>
        <taxon>Eurotiomycetes</taxon>
        <taxon>Chaetothyriomycetidae</taxon>
        <taxon>Chaetothyriales</taxon>
        <taxon>Herpotrichiellaceae</taxon>
        <taxon>Exophiala</taxon>
    </lineage>
</organism>
<keyword evidence="5 10" id="KW-0472">Membrane</keyword>
<comment type="subcellular location">
    <subcellularLocation>
        <location evidence="1">Membrane</location>
        <topology evidence="1">Multi-pass membrane protein</topology>
    </subcellularLocation>
</comment>
<feature type="transmembrane region" description="Helical" evidence="10">
    <location>
        <begin position="187"/>
        <end position="208"/>
    </location>
</feature>
<sequence>MASYSTPSSSPPPTPRRRRLRSCADKCERGCCTVATYFPLAFVYSLSTWAVYVVSSIGFGAHRSKHVWWLIQLISCLGVILYGLANLSYTIAVFTDPGSPLDSRRGSSRSNPGQYSVLPTNERSADLNDIQTITVSSTGAPRYCKKCHVSKPDRTHHCSTCKRCVLKMDHHCPWLATCLGLHNYKAFVLFLIYISLFSWACFANSAWWMWRELFEDSGYLEEAAPINIILLAVISGIIGLVLTGFTSWHIYLCAKGQTTIEKLEKTRYLSGVRSRVERNRQEQQLNQHRRGSEGVAERLQRAGEQILEFHANAVPGASRYEEGEEHTSPVPSVYNPNVNQHHPQHPHNYTQKTPYHDNTGDTPALRALRRTYSNIEAERERERYAEYMDDYESEKMPNAFDLGWRQNLNHLFGPTPLLWCLPVCNTTGDGWRWEVSQKWLAAQEEAARRKEQRLETMRNEQHNAYGGGRGVGMRGRGYAGYERDRDRDHEYGRSMQSAMSMQHLPHQQQQRGRQRTDFDRGENGQVERFQVSSSDEESQESDSDSDIGYDDDDAERGWKRRDRARRGR</sequence>
<evidence type="ECO:0000256" key="11">
    <source>
        <dbReference type="SAM" id="MobiDB-lite"/>
    </source>
</evidence>
<keyword evidence="3 10" id="KW-0812">Transmembrane</keyword>
<evidence type="ECO:0000256" key="8">
    <source>
        <dbReference type="ARBA" id="ARBA00023315"/>
    </source>
</evidence>
<feature type="domain" description="Palmitoyltransferase DHHC" evidence="12">
    <location>
        <begin position="140"/>
        <end position="265"/>
    </location>
</feature>
<dbReference type="EMBL" id="KN847317">
    <property type="protein sequence ID" value="KIW60021.1"/>
    <property type="molecule type" value="Genomic_DNA"/>
</dbReference>
<keyword evidence="2 10" id="KW-0808">Transferase</keyword>
<proteinExistence type="inferred from homology"/>
<keyword evidence="14" id="KW-1185">Reference proteome</keyword>
<dbReference type="PANTHER" id="PTHR12246">
    <property type="entry name" value="PALMITOYLTRANSFERASE ZDHHC16"/>
    <property type="match status" value="1"/>
</dbReference>
<feature type="transmembrane region" description="Helical" evidence="10">
    <location>
        <begin position="66"/>
        <end position="85"/>
    </location>
</feature>
<dbReference type="RefSeq" id="XP_013320605.1">
    <property type="nucleotide sequence ID" value="XM_013465151.1"/>
</dbReference>
<feature type="region of interest" description="Disordered" evidence="11">
    <location>
        <begin position="319"/>
        <end position="360"/>
    </location>
</feature>
<evidence type="ECO:0000256" key="2">
    <source>
        <dbReference type="ARBA" id="ARBA00022679"/>
    </source>
</evidence>
<evidence type="ECO:0000259" key="12">
    <source>
        <dbReference type="Pfam" id="PF01529"/>
    </source>
</evidence>
<feature type="region of interest" description="Disordered" evidence="11">
    <location>
        <begin position="493"/>
        <end position="568"/>
    </location>
</feature>
<evidence type="ECO:0000256" key="1">
    <source>
        <dbReference type="ARBA" id="ARBA00004141"/>
    </source>
</evidence>
<evidence type="ECO:0000256" key="6">
    <source>
        <dbReference type="ARBA" id="ARBA00023139"/>
    </source>
</evidence>
<dbReference type="Proteomes" id="UP000054342">
    <property type="component" value="Unassembled WGS sequence"/>
</dbReference>
<comment type="domain">
    <text evidence="10">The DHHC domain is required for palmitoyltransferase activity.</text>
</comment>
<dbReference type="GO" id="GO:0019706">
    <property type="term" value="F:protein-cysteine S-palmitoyltransferase activity"/>
    <property type="evidence" value="ECO:0007669"/>
    <property type="project" value="UniProtKB-EC"/>
</dbReference>
<keyword evidence="8 10" id="KW-0012">Acyltransferase</keyword>
<feature type="transmembrane region" description="Helical" evidence="10">
    <location>
        <begin position="34"/>
        <end position="54"/>
    </location>
</feature>
<feature type="compositionally biased region" description="Polar residues" evidence="11">
    <location>
        <begin position="494"/>
        <end position="511"/>
    </location>
</feature>
<dbReference type="EC" id="2.3.1.225" evidence="10"/>
<feature type="region of interest" description="Disordered" evidence="11">
    <location>
        <begin position="451"/>
        <end position="480"/>
    </location>
</feature>
<evidence type="ECO:0000256" key="4">
    <source>
        <dbReference type="ARBA" id="ARBA00022989"/>
    </source>
</evidence>
<evidence type="ECO:0000256" key="3">
    <source>
        <dbReference type="ARBA" id="ARBA00022692"/>
    </source>
</evidence>
<evidence type="ECO:0000256" key="7">
    <source>
        <dbReference type="ARBA" id="ARBA00023288"/>
    </source>
</evidence>
<reference evidence="13 14" key="1">
    <citation type="submission" date="2015-01" db="EMBL/GenBank/DDBJ databases">
        <title>The Genome Sequence of Exophiala xenobiotica CBS118157.</title>
        <authorList>
            <consortium name="The Broad Institute Genomics Platform"/>
            <person name="Cuomo C."/>
            <person name="de Hoog S."/>
            <person name="Gorbushina A."/>
            <person name="Stielow B."/>
            <person name="Teixiera M."/>
            <person name="Abouelleil A."/>
            <person name="Chapman S.B."/>
            <person name="Priest M."/>
            <person name="Young S.K."/>
            <person name="Wortman J."/>
            <person name="Nusbaum C."/>
            <person name="Birren B."/>
        </authorList>
    </citation>
    <scope>NUCLEOTIDE SEQUENCE [LARGE SCALE GENOMIC DNA]</scope>
    <source>
        <strain evidence="13 14">CBS 118157</strain>
    </source>
</reference>
<feature type="compositionally biased region" description="Acidic residues" evidence="11">
    <location>
        <begin position="534"/>
        <end position="554"/>
    </location>
</feature>
<accession>A0A0D2C577</accession>
<feature type="transmembrane region" description="Helical" evidence="10">
    <location>
        <begin position="228"/>
        <end position="252"/>
    </location>
</feature>
<keyword evidence="7" id="KW-0449">Lipoprotein</keyword>
<dbReference type="OrthoDB" id="302728at2759"/>
<comment type="catalytic activity">
    <reaction evidence="9 10">
        <text>L-cysteinyl-[protein] + hexadecanoyl-CoA = S-hexadecanoyl-L-cysteinyl-[protein] + CoA</text>
        <dbReference type="Rhea" id="RHEA:36683"/>
        <dbReference type="Rhea" id="RHEA-COMP:10131"/>
        <dbReference type="Rhea" id="RHEA-COMP:11032"/>
        <dbReference type="ChEBI" id="CHEBI:29950"/>
        <dbReference type="ChEBI" id="CHEBI:57287"/>
        <dbReference type="ChEBI" id="CHEBI:57379"/>
        <dbReference type="ChEBI" id="CHEBI:74151"/>
        <dbReference type="EC" id="2.3.1.225"/>
    </reaction>
</comment>
<dbReference type="HOGENOM" id="CLU_024136_1_0_1"/>
<dbReference type="STRING" id="348802.A0A0D2C577"/>
<name>A0A0D2C577_9EURO</name>
<feature type="compositionally biased region" description="Basic residues" evidence="11">
    <location>
        <begin position="558"/>
        <end position="568"/>
    </location>
</feature>
<dbReference type="InterPro" id="IPR039859">
    <property type="entry name" value="PFA4/ZDH16/20/ERF2-like"/>
</dbReference>
<feature type="compositionally biased region" description="Gly residues" evidence="11">
    <location>
        <begin position="465"/>
        <end position="478"/>
    </location>
</feature>